<feature type="region of interest" description="Disordered" evidence="1">
    <location>
        <begin position="685"/>
        <end position="723"/>
    </location>
</feature>
<reference evidence="3" key="1">
    <citation type="journal article" date="2020" name="Stud. Mycol.">
        <title>101 Dothideomycetes genomes: a test case for predicting lifestyles and emergence of pathogens.</title>
        <authorList>
            <person name="Haridas S."/>
            <person name="Albert R."/>
            <person name="Binder M."/>
            <person name="Bloem J."/>
            <person name="Labutti K."/>
            <person name="Salamov A."/>
            <person name="Andreopoulos B."/>
            <person name="Baker S."/>
            <person name="Barry K."/>
            <person name="Bills G."/>
            <person name="Bluhm B."/>
            <person name="Cannon C."/>
            <person name="Castanera R."/>
            <person name="Culley D."/>
            <person name="Daum C."/>
            <person name="Ezra D."/>
            <person name="Gonzalez J."/>
            <person name="Henrissat B."/>
            <person name="Kuo A."/>
            <person name="Liang C."/>
            <person name="Lipzen A."/>
            <person name="Lutzoni F."/>
            <person name="Magnuson J."/>
            <person name="Mondo S."/>
            <person name="Nolan M."/>
            <person name="Ohm R."/>
            <person name="Pangilinan J."/>
            <person name="Park H.-J."/>
            <person name="Ramirez L."/>
            <person name="Alfaro M."/>
            <person name="Sun H."/>
            <person name="Tritt A."/>
            <person name="Yoshinaga Y."/>
            <person name="Zwiers L.-H."/>
            <person name="Turgeon B."/>
            <person name="Goodwin S."/>
            <person name="Spatafora J."/>
            <person name="Crous P."/>
            <person name="Grigoriev I."/>
        </authorList>
    </citation>
    <scope>NUCLEOTIDE SEQUENCE</scope>
    <source>
        <strain evidence="3">CBS 175.79</strain>
    </source>
</reference>
<dbReference type="GeneID" id="54286494"/>
<sequence>MYIRRTSLLYIALRAILLFTSRGDAFGTINEPAVIGQHCEHERITRAAFACNSNNPVSDGRCFEEMTLHQLAGTSEEEGYVGQGSNGAVGAPDMLDPIPEGPNAHCDNADFLDAVAFGLNDTYPRTRLQATATLQDCANHLRMRFAEGIAAADKITDIDARIVAPEVDISSRDCMFSFPELQMHVFGRSKCSAIEGFGRALHGIQDFYAHSNWADDAQPPFNASNPPGLLRNDAPMFLDLRAENNISEQVPHDLTTGCFGGILTDGPVGKAGHPLEPGSLDCTGRITHHTLNKDNGIIDEVTGKTSKPGPNTPRSDFPGNFERAVAAAIRDSRRQWRYFREEIRRSYGTERGNLMICALVRDNPTVDCYGRRVAILRDAQGNQDRIAEMQVPIQKWLVQEVQGQAHDEGPGEGLTRQNSTKSRGSSNELEKPFRENEGSNSFSLVTEGLDFSTAVTSLLANKSALPCNKTAIVALTSSRDTHLSDQTEHIIRAGKEGIRVHLGLLPPSPLPLPSIEISNDLLQLSKSKEEELINAVLDTGGTYSILHSLHTIPRFLDHVVSRGLTHYDNAGDTATLLLSGQSISDYVTPESEPRRYSFDAGAVDNVIIAVAPLTPRLSLKVAVRHVRRNMVVKDLIIGLEGNATFRAELGIDDIPRTDAWFELEVAHVKGERLVGSGLFEVSIETEKAAKEDDQASGSPNKDSSTSNGRQSQSSTRGNRHDEL</sequence>
<feature type="compositionally biased region" description="Polar residues" evidence="1">
    <location>
        <begin position="415"/>
        <end position="427"/>
    </location>
</feature>
<gene>
    <name evidence="3" type="ORF">BU24DRAFT_426940</name>
</gene>
<evidence type="ECO:0000256" key="2">
    <source>
        <dbReference type="SAM" id="SignalP"/>
    </source>
</evidence>
<keyword evidence="4" id="KW-1185">Reference proteome</keyword>
<dbReference type="OrthoDB" id="301415at2759"/>
<feature type="region of interest" description="Disordered" evidence="1">
    <location>
        <begin position="402"/>
        <end position="439"/>
    </location>
</feature>
<name>A0A6A5XCT6_9PLEO</name>
<protein>
    <recommendedName>
        <fullName evidence="5">Peptidase A2 domain-containing protein</fullName>
    </recommendedName>
</protein>
<organism evidence="3 4">
    <name type="scientific">Aaosphaeria arxii CBS 175.79</name>
    <dbReference type="NCBI Taxonomy" id="1450172"/>
    <lineage>
        <taxon>Eukaryota</taxon>
        <taxon>Fungi</taxon>
        <taxon>Dikarya</taxon>
        <taxon>Ascomycota</taxon>
        <taxon>Pezizomycotina</taxon>
        <taxon>Dothideomycetes</taxon>
        <taxon>Pleosporomycetidae</taxon>
        <taxon>Pleosporales</taxon>
        <taxon>Pleosporales incertae sedis</taxon>
        <taxon>Aaosphaeria</taxon>
    </lineage>
</organism>
<feature type="compositionally biased region" description="Low complexity" evidence="1">
    <location>
        <begin position="703"/>
        <end position="716"/>
    </location>
</feature>
<evidence type="ECO:0000256" key="1">
    <source>
        <dbReference type="SAM" id="MobiDB-lite"/>
    </source>
</evidence>
<dbReference type="EMBL" id="ML978075">
    <property type="protein sequence ID" value="KAF2010729.1"/>
    <property type="molecule type" value="Genomic_DNA"/>
</dbReference>
<evidence type="ECO:0008006" key="5">
    <source>
        <dbReference type="Google" id="ProtNLM"/>
    </source>
</evidence>
<evidence type="ECO:0000313" key="4">
    <source>
        <dbReference type="Proteomes" id="UP000799778"/>
    </source>
</evidence>
<feature type="compositionally biased region" description="Basic and acidic residues" evidence="1">
    <location>
        <begin position="428"/>
        <end position="437"/>
    </location>
</feature>
<dbReference type="AlphaFoldDB" id="A0A6A5XCT6"/>
<feature type="region of interest" description="Disordered" evidence="1">
    <location>
        <begin position="299"/>
        <end position="319"/>
    </location>
</feature>
<feature type="signal peptide" evidence="2">
    <location>
        <begin position="1"/>
        <end position="25"/>
    </location>
</feature>
<keyword evidence="2" id="KW-0732">Signal</keyword>
<dbReference type="Proteomes" id="UP000799778">
    <property type="component" value="Unassembled WGS sequence"/>
</dbReference>
<proteinExistence type="predicted"/>
<feature type="compositionally biased region" description="Polar residues" evidence="1">
    <location>
        <begin position="303"/>
        <end position="314"/>
    </location>
</feature>
<feature type="chain" id="PRO_5025410357" description="Peptidase A2 domain-containing protein" evidence="2">
    <location>
        <begin position="26"/>
        <end position="723"/>
    </location>
</feature>
<dbReference type="RefSeq" id="XP_033379068.1">
    <property type="nucleotide sequence ID" value="XM_033529097.1"/>
</dbReference>
<accession>A0A6A5XCT6</accession>
<evidence type="ECO:0000313" key="3">
    <source>
        <dbReference type="EMBL" id="KAF2010729.1"/>
    </source>
</evidence>